<comment type="caution">
    <text evidence="2">The sequence shown here is derived from an EMBL/GenBank/DDBJ whole genome shotgun (WGS) entry which is preliminary data.</text>
</comment>
<proteinExistence type="predicted"/>
<feature type="compositionally biased region" description="Gly residues" evidence="1">
    <location>
        <begin position="1"/>
        <end position="11"/>
    </location>
</feature>
<dbReference type="EMBL" id="JACHJB010000001">
    <property type="protein sequence ID" value="MBB6345914.1"/>
    <property type="molecule type" value="Genomic_DNA"/>
</dbReference>
<dbReference type="AlphaFoldDB" id="A0A7X0C397"/>
<dbReference type="RefSeq" id="WP_185083790.1">
    <property type="nucleotide sequence ID" value="NZ_JACHJB010000001.1"/>
</dbReference>
<reference evidence="2 3" key="1">
    <citation type="submission" date="2020-08" db="EMBL/GenBank/DDBJ databases">
        <title>Sequencing the genomes of 1000 actinobacteria strains.</title>
        <authorList>
            <person name="Klenk H.-P."/>
        </authorList>
    </citation>
    <scope>NUCLEOTIDE SEQUENCE [LARGE SCALE GENOMIC DNA]</scope>
    <source>
        <strain evidence="2 3">DSM 45913</strain>
    </source>
</reference>
<evidence type="ECO:0000313" key="2">
    <source>
        <dbReference type="EMBL" id="MBB6345914.1"/>
    </source>
</evidence>
<keyword evidence="3" id="KW-1185">Reference proteome</keyword>
<feature type="compositionally biased region" description="Basic and acidic residues" evidence="1">
    <location>
        <begin position="19"/>
        <end position="44"/>
    </location>
</feature>
<evidence type="ECO:0000313" key="3">
    <source>
        <dbReference type="Proteomes" id="UP000583800"/>
    </source>
</evidence>
<name>A0A7X0C397_9ACTN</name>
<accession>A0A7X0C397</accession>
<protein>
    <submittedName>
        <fullName evidence="2">Uncharacterized protein</fullName>
    </submittedName>
</protein>
<organism evidence="2 3">
    <name type="scientific">Nonomuraea muscovyensis</name>
    <dbReference type="NCBI Taxonomy" id="1124761"/>
    <lineage>
        <taxon>Bacteria</taxon>
        <taxon>Bacillati</taxon>
        <taxon>Actinomycetota</taxon>
        <taxon>Actinomycetes</taxon>
        <taxon>Streptosporangiales</taxon>
        <taxon>Streptosporangiaceae</taxon>
        <taxon>Nonomuraea</taxon>
    </lineage>
</organism>
<feature type="region of interest" description="Disordered" evidence="1">
    <location>
        <begin position="1"/>
        <end position="63"/>
    </location>
</feature>
<sequence>MADESLGGGQLHAGVEQFADERAPEVVRCDAPAKDGRVESDPRPRGPPRPPPASRTGEVIVTT</sequence>
<dbReference type="Proteomes" id="UP000583800">
    <property type="component" value="Unassembled WGS sequence"/>
</dbReference>
<gene>
    <name evidence="2" type="ORF">FHU36_002423</name>
</gene>
<evidence type="ECO:0000256" key="1">
    <source>
        <dbReference type="SAM" id="MobiDB-lite"/>
    </source>
</evidence>